<reference evidence="7" key="1">
    <citation type="submission" date="2023-06" db="EMBL/GenBank/DDBJ databases">
        <authorList>
            <person name="Delattre M."/>
        </authorList>
    </citation>
    <scope>NUCLEOTIDE SEQUENCE</scope>
    <source>
        <strain evidence="7">AF72</strain>
    </source>
</reference>
<dbReference type="InterPro" id="IPR001254">
    <property type="entry name" value="Trypsin_dom"/>
</dbReference>
<evidence type="ECO:0000259" key="6">
    <source>
        <dbReference type="Pfam" id="PF00089"/>
    </source>
</evidence>
<proteinExistence type="predicted"/>
<feature type="chain" id="PRO_5041408184" description="Peptidase S1 domain-containing protein" evidence="5">
    <location>
        <begin position="19"/>
        <end position="90"/>
    </location>
</feature>
<evidence type="ECO:0000256" key="1">
    <source>
        <dbReference type="ARBA" id="ARBA00022670"/>
    </source>
</evidence>
<dbReference type="GO" id="GO:0006508">
    <property type="term" value="P:proteolysis"/>
    <property type="evidence" value="ECO:0007669"/>
    <property type="project" value="UniProtKB-KW"/>
</dbReference>
<evidence type="ECO:0000313" key="7">
    <source>
        <dbReference type="EMBL" id="CAJ0558742.1"/>
    </source>
</evidence>
<feature type="non-terminal residue" evidence="7">
    <location>
        <position position="1"/>
    </location>
</feature>
<accession>A0AA36FP01</accession>
<keyword evidence="2" id="KW-0378">Hydrolase</keyword>
<dbReference type="PROSITE" id="PS00134">
    <property type="entry name" value="TRYPSIN_HIS"/>
    <property type="match status" value="1"/>
</dbReference>
<feature type="domain" description="Peptidase S1" evidence="6">
    <location>
        <begin position="37"/>
        <end position="82"/>
    </location>
</feature>
<dbReference type="EMBL" id="CATQJA010000267">
    <property type="protein sequence ID" value="CAJ0558742.1"/>
    <property type="molecule type" value="Genomic_DNA"/>
</dbReference>
<feature type="signal peptide" evidence="5">
    <location>
        <begin position="1"/>
        <end position="18"/>
    </location>
</feature>
<evidence type="ECO:0000256" key="2">
    <source>
        <dbReference type="ARBA" id="ARBA00022801"/>
    </source>
</evidence>
<keyword evidence="5" id="KW-0732">Signal</keyword>
<comment type="caution">
    <text evidence="7">The sequence shown here is derived from an EMBL/GenBank/DDBJ whole genome shotgun (WGS) entry which is preliminary data.</text>
</comment>
<dbReference type="InterPro" id="IPR009003">
    <property type="entry name" value="Peptidase_S1_PA"/>
</dbReference>
<dbReference type="InterPro" id="IPR050430">
    <property type="entry name" value="Peptidase_S1"/>
</dbReference>
<keyword evidence="8" id="KW-1185">Reference proteome</keyword>
<dbReference type="GO" id="GO:0004252">
    <property type="term" value="F:serine-type endopeptidase activity"/>
    <property type="evidence" value="ECO:0007669"/>
    <property type="project" value="InterPro"/>
</dbReference>
<keyword evidence="3" id="KW-0720">Serine protease</keyword>
<dbReference type="InterPro" id="IPR018114">
    <property type="entry name" value="TRYPSIN_HIS"/>
</dbReference>
<name>A0AA36FP01_9BILA</name>
<dbReference type="PANTHER" id="PTHR24276:SF98">
    <property type="entry name" value="FI18310P1-RELATED"/>
    <property type="match status" value="1"/>
</dbReference>
<organism evidence="7 8">
    <name type="scientific">Mesorhabditis spiculigera</name>
    <dbReference type="NCBI Taxonomy" id="96644"/>
    <lineage>
        <taxon>Eukaryota</taxon>
        <taxon>Metazoa</taxon>
        <taxon>Ecdysozoa</taxon>
        <taxon>Nematoda</taxon>
        <taxon>Chromadorea</taxon>
        <taxon>Rhabditida</taxon>
        <taxon>Rhabditina</taxon>
        <taxon>Rhabditomorpha</taxon>
        <taxon>Rhabditoidea</taxon>
        <taxon>Rhabditidae</taxon>
        <taxon>Mesorhabditinae</taxon>
        <taxon>Mesorhabditis</taxon>
    </lineage>
</organism>
<evidence type="ECO:0000256" key="5">
    <source>
        <dbReference type="SAM" id="SignalP"/>
    </source>
</evidence>
<dbReference type="InterPro" id="IPR043504">
    <property type="entry name" value="Peptidase_S1_PA_chymotrypsin"/>
</dbReference>
<evidence type="ECO:0000313" key="8">
    <source>
        <dbReference type="Proteomes" id="UP001177023"/>
    </source>
</evidence>
<gene>
    <name evidence="7" type="ORF">MSPICULIGERA_LOCUS1070</name>
</gene>
<dbReference type="Gene3D" id="2.40.10.10">
    <property type="entry name" value="Trypsin-like serine proteases"/>
    <property type="match status" value="1"/>
</dbReference>
<evidence type="ECO:0000256" key="4">
    <source>
        <dbReference type="ARBA" id="ARBA00023157"/>
    </source>
</evidence>
<dbReference type="AlphaFoldDB" id="A0AA36FP01"/>
<dbReference type="Proteomes" id="UP001177023">
    <property type="component" value="Unassembled WGS sequence"/>
</dbReference>
<dbReference type="PANTHER" id="PTHR24276">
    <property type="entry name" value="POLYSERASE-RELATED"/>
    <property type="match status" value="1"/>
</dbReference>
<sequence>MFLDLPFLGFLPLVFVLAHEFPDLSGGYTESSIIRGWTRSTDIHRYMVSMQKDQHSGFASCGGSIIDYDWVLTAAHCVFDYDTQTTTICR</sequence>
<keyword evidence="1" id="KW-0645">Protease</keyword>
<protein>
    <recommendedName>
        <fullName evidence="6">Peptidase S1 domain-containing protein</fullName>
    </recommendedName>
</protein>
<dbReference type="SUPFAM" id="SSF50494">
    <property type="entry name" value="Trypsin-like serine proteases"/>
    <property type="match status" value="1"/>
</dbReference>
<keyword evidence="4" id="KW-1015">Disulfide bond</keyword>
<evidence type="ECO:0000256" key="3">
    <source>
        <dbReference type="ARBA" id="ARBA00022825"/>
    </source>
</evidence>
<dbReference type="Pfam" id="PF00089">
    <property type="entry name" value="Trypsin"/>
    <property type="match status" value="1"/>
</dbReference>